<protein>
    <submittedName>
        <fullName evidence="1">Uncharacterized protein</fullName>
    </submittedName>
</protein>
<comment type="caution">
    <text evidence="1">The sequence shown here is derived from an EMBL/GenBank/DDBJ whole genome shotgun (WGS) entry which is preliminary data.</text>
</comment>
<dbReference type="EMBL" id="JRLF01000015">
    <property type="protein sequence ID" value="KQB37704.1"/>
    <property type="molecule type" value="Genomic_DNA"/>
</dbReference>
<name>A0A0Q0XPC6_9FLAO</name>
<dbReference type="PATRIC" id="fig|362413.3.peg.2820"/>
<reference evidence="1 2" key="1">
    <citation type="submission" date="2014-09" db="EMBL/GenBank/DDBJ databases">
        <title>Genome sequence of Flavobacterium aquidurense RC62.</title>
        <authorList>
            <person name="Kim J.F."/>
            <person name="Kwak M.-J."/>
        </authorList>
    </citation>
    <scope>NUCLEOTIDE SEQUENCE [LARGE SCALE GENOMIC DNA]</scope>
    <source>
        <strain evidence="1 2">RC62</strain>
    </source>
</reference>
<dbReference type="AlphaFoldDB" id="A0A0Q0XPC6"/>
<proteinExistence type="predicted"/>
<accession>A0A0Q0XPC6</accession>
<gene>
    <name evidence="1" type="ORF">RC62_2870</name>
</gene>
<dbReference type="Proteomes" id="UP000050443">
    <property type="component" value="Unassembled WGS sequence"/>
</dbReference>
<dbReference type="STRING" id="362413.RC62_2870"/>
<evidence type="ECO:0000313" key="1">
    <source>
        <dbReference type="EMBL" id="KQB37704.1"/>
    </source>
</evidence>
<organism evidence="1 2">
    <name type="scientific">Flavobacterium aquidurense</name>
    <dbReference type="NCBI Taxonomy" id="362413"/>
    <lineage>
        <taxon>Bacteria</taxon>
        <taxon>Pseudomonadati</taxon>
        <taxon>Bacteroidota</taxon>
        <taxon>Flavobacteriia</taxon>
        <taxon>Flavobacteriales</taxon>
        <taxon>Flavobacteriaceae</taxon>
        <taxon>Flavobacterium</taxon>
    </lineage>
</organism>
<sequence>MLVIKLLYRLQNIGSQTSFYRFAQIKIYFLFNKTIKSF</sequence>
<evidence type="ECO:0000313" key="2">
    <source>
        <dbReference type="Proteomes" id="UP000050443"/>
    </source>
</evidence>